<dbReference type="OrthoDB" id="6127067at2759"/>
<dbReference type="GO" id="GO:0020037">
    <property type="term" value="F:heme binding"/>
    <property type="evidence" value="ECO:0007669"/>
    <property type="project" value="InterPro"/>
</dbReference>
<dbReference type="RefSeq" id="XP_030875291.1">
    <property type="nucleotide sequence ID" value="XM_031019431.1"/>
</dbReference>
<dbReference type="GeneID" id="115937444"/>
<dbReference type="SUPFAM" id="SSF111126">
    <property type="entry name" value="Ligand-binding domain in the NO signalling and Golgi transport"/>
    <property type="match status" value="1"/>
</dbReference>
<protein>
    <submittedName>
        <fullName evidence="3">Guanylate cyclase soluble subunit beta-1-like</fullName>
    </submittedName>
</protein>
<dbReference type="KEGG" id="lww:115937444"/>
<evidence type="ECO:0000259" key="1">
    <source>
        <dbReference type="Pfam" id="PF07700"/>
    </source>
</evidence>
<feature type="domain" description="Heme NO-binding" evidence="1">
    <location>
        <begin position="2"/>
        <end position="61"/>
    </location>
</feature>
<dbReference type="InterPro" id="IPR038158">
    <property type="entry name" value="H-NOX_domain_sf"/>
</dbReference>
<dbReference type="Proteomes" id="UP000245341">
    <property type="component" value="Unplaced"/>
</dbReference>
<dbReference type="Gene3D" id="3.90.1520.10">
    <property type="entry name" value="H-NOX domain"/>
    <property type="match status" value="1"/>
</dbReference>
<reference evidence="3" key="1">
    <citation type="submission" date="2025-08" db="UniProtKB">
        <authorList>
            <consortium name="RefSeq"/>
        </authorList>
    </citation>
    <scope>IDENTIFICATION</scope>
    <source>
        <tissue evidence="3">Liver</tissue>
    </source>
</reference>
<dbReference type="InterPro" id="IPR024096">
    <property type="entry name" value="NO_sig/Golgi_transp_ligand-bd"/>
</dbReference>
<gene>
    <name evidence="3" type="primary">LOC115937444</name>
</gene>
<dbReference type="Pfam" id="PF07700">
    <property type="entry name" value="HNOB"/>
    <property type="match status" value="1"/>
</dbReference>
<proteinExistence type="predicted"/>
<dbReference type="AlphaFoldDB" id="A0A7F8Q455"/>
<organism evidence="2 3">
    <name type="scientific">Leptonychotes weddellii</name>
    <name type="common">Weddell seal</name>
    <name type="synonym">Otaria weddellii</name>
    <dbReference type="NCBI Taxonomy" id="9713"/>
    <lineage>
        <taxon>Eukaryota</taxon>
        <taxon>Metazoa</taxon>
        <taxon>Chordata</taxon>
        <taxon>Craniata</taxon>
        <taxon>Vertebrata</taxon>
        <taxon>Euteleostomi</taxon>
        <taxon>Mammalia</taxon>
        <taxon>Eutheria</taxon>
        <taxon>Laurasiatheria</taxon>
        <taxon>Carnivora</taxon>
        <taxon>Caniformia</taxon>
        <taxon>Pinnipedia</taxon>
        <taxon>Phocidae</taxon>
        <taxon>Monachinae</taxon>
        <taxon>Lobodontini</taxon>
        <taxon>Leptonychotes</taxon>
    </lineage>
</organism>
<sequence>MYRFINTCLQSFVIEKFGEETWEKLKASAEVQDAFMTYTVYDDIITIKLIQEACKVLGKHSQPRIREEAPNPARMEDAAPKPEIHVQATISL</sequence>
<dbReference type="InterPro" id="IPR011644">
    <property type="entry name" value="Heme_NO-bd"/>
</dbReference>
<accession>A0A7F8Q455</accession>
<keyword evidence="2" id="KW-1185">Reference proteome</keyword>
<name>A0A7F8Q455_LEPWE</name>
<evidence type="ECO:0000313" key="2">
    <source>
        <dbReference type="Proteomes" id="UP000245341"/>
    </source>
</evidence>
<evidence type="ECO:0000313" key="3">
    <source>
        <dbReference type="RefSeq" id="XP_030875291.1"/>
    </source>
</evidence>